<name>A0ABN7NPB7_TIMPD</name>
<evidence type="ECO:0000313" key="2">
    <source>
        <dbReference type="Proteomes" id="UP001153148"/>
    </source>
</evidence>
<dbReference type="Proteomes" id="UP001153148">
    <property type="component" value="Unassembled WGS sequence"/>
</dbReference>
<dbReference type="EMBL" id="CAJPIN010004227">
    <property type="protein sequence ID" value="CAG2056694.1"/>
    <property type="molecule type" value="Genomic_DNA"/>
</dbReference>
<accession>A0ABN7NPB7</accession>
<evidence type="ECO:0000313" key="1">
    <source>
        <dbReference type="EMBL" id="CAG2056694.1"/>
    </source>
</evidence>
<gene>
    <name evidence="1" type="ORF">TPAB3V08_LOCUS3682</name>
</gene>
<organism evidence="1 2">
    <name type="scientific">Timema podura</name>
    <name type="common">Walking stick</name>
    <dbReference type="NCBI Taxonomy" id="61482"/>
    <lineage>
        <taxon>Eukaryota</taxon>
        <taxon>Metazoa</taxon>
        <taxon>Ecdysozoa</taxon>
        <taxon>Arthropoda</taxon>
        <taxon>Hexapoda</taxon>
        <taxon>Insecta</taxon>
        <taxon>Pterygota</taxon>
        <taxon>Neoptera</taxon>
        <taxon>Polyneoptera</taxon>
        <taxon>Phasmatodea</taxon>
        <taxon>Timematodea</taxon>
        <taxon>Timematoidea</taxon>
        <taxon>Timematidae</taxon>
        <taxon>Timema</taxon>
    </lineage>
</organism>
<reference evidence="1" key="1">
    <citation type="submission" date="2021-03" db="EMBL/GenBank/DDBJ databases">
        <authorList>
            <person name="Tran Van P."/>
        </authorList>
    </citation>
    <scope>NUCLEOTIDE SEQUENCE</scope>
</reference>
<proteinExistence type="predicted"/>
<keyword evidence="2" id="KW-1185">Reference proteome</keyword>
<protein>
    <submittedName>
        <fullName evidence="1">Uncharacterized protein</fullName>
    </submittedName>
</protein>
<comment type="caution">
    <text evidence="1">The sequence shown here is derived from an EMBL/GenBank/DDBJ whole genome shotgun (WGS) entry which is preliminary data.</text>
</comment>
<sequence length="388" mass="44442">MSYPYPIAPLDATVKYQLETGHRILYAYRSHECVRDKGPARLTSAWAACCVLGDKEFLMSPLGEEVAAVYEKEEGFLAERKGDVAGYKRLLFYVSGLSQFHRYGRKSRCPRPYHLYLEGIRLAQGPKIEFCTGHPQCRSIPSVRSYFSGYILSAAVFALLDDLGGYLSPGSPLPLDNTALVTQLLLVNGAPLFDLYMDRDLTNRSVLAVYLDLPRRYGHTTRLLHRPRSDIELTESSYVKWQSSLPRTGDSRHRRGSSKESRAYTYMKDRAEEKRLMEIEELLRHFLPFNMPSELKAKEAHGILLFASMLSKFGLWLGGTRGEMDERRDARKKGYDNLFPREKDIINRSQQTDIYKTFNISQLQQTYGFVSTSTELFLDTSIVKSLMY</sequence>